<comment type="caution">
    <text evidence="2">The sequence shown here is derived from an EMBL/GenBank/DDBJ whole genome shotgun (WGS) entry which is preliminary data.</text>
</comment>
<dbReference type="EMBL" id="JATAAI010000017">
    <property type="protein sequence ID" value="KAK1739899.1"/>
    <property type="molecule type" value="Genomic_DNA"/>
</dbReference>
<evidence type="ECO:0000313" key="3">
    <source>
        <dbReference type="Proteomes" id="UP001224775"/>
    </source>
</evidence>
<dbReference type="Proteomes" id="UP001224775">
    <property type="component" value="Unassembled WGS sequence"/>
</dbReference>
<reference evidence="2" key="1">
    <citation type="submission" date="2023-06" db="EMBL/GenBank/DDBJ databases">
        <title>Survivors Of The Sea: Transcriptome response of Skeletonema marinoi to long-term dormancy.</title>
        <authorList>
            <person name="Pinder M.I.M."/>
            <person name="Kourtchenko O."/>
            <person name="Robertson E.K."/>
            <person name="Larsson T."/>
            <person name="Maumus F."/>
            <person name="Osuna-Cruz C.M."/>
            <person name="Vancaester E."/>
            <person name="Stenow R."/>
            <person name="Vandepoele K."/>
            <person name="Ploug H."/>
            <person name="Bruchert V."/>
            <person name="Godhe A."/>
            <person name="Topel M."/>
        </authorList>
    </citation>
    <scope>NUCLEOTIDE SEQUENCE</scope>
    <source>
        <strain evidence="2">R05AC</strain>
    </source>
</reference>
<proteinExistence type="predicted"/>
<sequence>MSTNIGNNLSEFLSFETKHQSSSSDDTTIGRHALDQLLESKLGNEITWCAQQLATNNKHNNDSSDEINSSVLEEEVTKLMGTPAFQQINAQIRECPLSLLLPSNQTTSVNNRSDDDITIIGSSNKKSREESTAAANNNKPAATSFSLFDLMDSQKGAFVLPPRIMAQQVIDADQRHDNNIMTTNNSNDDAVQNYSSSSGNTADSAQQATNSNNDNKSALELLEQAEDMEDLSPDIDSWEQILSILYRGLSNKTNVVERRRYFNVHMLMFDKCQKTNGGGGGMFRSQTWGLTFNIVGFILSLSNEFDKKEDEQNMMTDLDLYWDSCHHFVLSLSHLAMEYVTSSVGHEKEMERMSLGLCSILCTDVSSCVLAMMEPMAGWFEVWARFVGPSTLMSILRVSGLGEVVLRRCESRGRRNEASKRLHEMIRQRDGSSSVTPTLEDLEESNFLQSLSILRVITSRCDATLGSMGSIFCCNATLSSFLSADGIVSSDEVQAMLGTKEQCLSIAEQEEMRSRLLKPFRDVLLLRESTPALVDADLEELCTQVVSLIEQLC</sequence>
<dbReference type="AlphaFoldDB" id="A0AAD8Y556"/>
<evidence type="ECO:0000256" key="1">
    <source>
        <dbReference type="SAM" id="MobiDB-lite"/>
    </source>
</evidence>
<feature type="region of interest" description="Disordered" evidence="1">
    <location>
        <begin position="103"/>
        <end position="137"/>
    </location>
</feature>
<feature type="region of interest" description="Disordered" evidence="1">
    <location>
        <begin position="183"/>
        <end position="213"/>
    </location>
</feature>
<evidence type="ECO:0000313" key="2">
    <source>
        <dbReference type="EMBL" id="KAK1739899.1"/>
    </source>
</evidence>
<keyword evidence="3" id="KW-1185">Reference proteome</keyword>
<name>A0AAD8Y556_9STRA</name>
<gene>
    <name evidence="2" type="ORF">QTG54_009658</name>
</gene>
<protein>
    <submittedName>
        <fullName evidence="2">Uncharacterized protein</fullName>
    </submittedName>
</protein>
<accession>A0AAD8Y556</accession>
<organism evidence="2 3">
    <name type="scientific">Skeletonema marinoi</name>
    <dbReference type="NCBI Taxonomy" id="267567"/>
    <lineage>
        <taxon>Eukaryota</taxon>
        <taxon>Sar</taxon>
        <taxon>Stramenopiles</taxon>
        <taxon>Ochrophyta</taxon>
        <taxon>Bacillariophyta</taxon>
        <taxon>Coscinodiscophyceae</taxon>
        <taxon>Thalassiosirophycidae</taxon>
        <taxon>Thalassiosirales</taxon>
        <taxon>Skeletonemataceae</taxon>
        <taxon>Skeletonema</taxon>
        <taxon>Skeletonema marinoi-dohrnii complex</taxon>
    </lineage>
</organism>